<accession>A0A914N122</accession>
<keyword evidence="1" id="KW-0732">Signal</keyword>
<name>A0A914N122_MELIC</name>
<evidence type="ECO:0000256" key="1">
    <source>
        <dbReference type="SAM" id="SignalP"/>
    </source>
</evidence>
<keyword evidence="2" id="KW-1185">Reference proteome</keyword>
<feature type="chain" id="PRO_5037276585" evidence="1">
    <location>
        <begin position="25"/>
        <end position="84"/>
    </location>
</feature>
<feature type="signal peptide" evidence="1">
    <location>
        <begin position="1"/>
        <end position="24"/>
    </location>
</feature>
<dbReference type="AlphaFoldDB" id="A0A914N122"/>
<reference evidence="3" key="1">
    <citation type="submission" date="2022-11" db="UniProtKB">
        <authorList>
            <consortium name="WormBaseParasite"/>
        </authorList>
    </citation>
    <scope>IDENTIFICATION</scope>
</reference>
<evidence type="ECO:0000313" key="2">
    <source>
        <dbReference type="Proteomes" id="UP000887563"/>
    </source>
</evidence>
<proteinExistence type="predicted"/>
<protein>
    <submittedName>
        <fullName evidence="3">Secreted protein</fullName>
    </submittedName>
</protein>
<dbReference type="WBParaSite" id="Minc3s03433g33827">
    <property type="protein sequence ID" value="Minc3s03433g33827"/>
    <property type="gene ID" value="Minc3s03433g33827"/>
</dbReference>
<dbReference type="Proteomes" id="UP000887563">
    <property type="component" value="Unplaced"/>
</dbReference>
<evidence type="ECO:0000313" key="3">
    <source>
        <dbReference type="WBParaSite" id="Minc3s03433g33827"/>
    </source>
</evidence>
<sequence>MKLLHWILIRLLILELLLLSGVYAGCCQSRHNDFVKLLVHEGTPPICGHRYSFSGSMIFNRPHRIEIKCRLTEDNRIVSRHLQI</sequence>
<organism evidence="2 3">
    <name type="scientific">Meloidogyne incognita</name>
    <name type="common">Southern root-knot nematode worm</name>
    <name type="synonym">Oxyuris incognita</name>
    <dbReference type="NCBI Taxonomy" id="6306"/>
    <lineage>
        <taxon>Eukaryota</taxon>
        <taxon>Metazoa</taxon>
        <taxon>Ecdysozoa</taxon>
        <taxon>Nematoda</taxon>
        <taxon>Chromadorea</taxon>
        <taxon>Rhabditida</taxon>
        <taxon>Tylenchina</taxon>
        <taxon>Tylenchomorpha</taxon>
        <taxon>Tylenchoidea</taxon>
        <taxon>Meloidogynidae</taxon>
        <taxon>Meloidogyninae</taxon>
        <taxon>Meloidogyne</taxon>
        <taxon>Meloidogyne incognita group</taxon>
    </lineage>
</organism>